<keyword evidence="8 15" id="KW-0418">Kinase</keyword>
<keyword evidence="4" id="KW-0597">Phosphoprotein</keyword>
<protein>
    <recommendedName>
        <fullName evidence="3">histidine kinase</fullName>
        <ecNumber evidence="3">2.7.13.3</ecNumber>
    </recommendedName>
</protein>
<feature type="compositionally biased region" description="Pro residues" evidence="12">
    <location>
        <begin position="957"/>
        <end position="977"/>
    </location>
</feature>
<evidence type="ECO:0000256" key="5">
    <source>
        <dbReference type="ARBA" id="ARBA00022679"/>
    </source>
</evidence>
<dbReference type="InterPro" id="IPR036890">
    <property type="entry name" value="HATPase_C_sf"/>
</dbReference>
<feature type="compositionally biased region" description="Low complexity" evidence="12">
    <location>
        <begin position="1103"/>
        <end position="1116"/>
    </location>
</feature>
<keyword evidence="9" id="KW-0067">ATP-binding</keyword>
<evidence type="ECO:0000313" key="15">
    <source>
        <dbReference type="EMBL" id="EXG79197.1"/>
    </source>
</evidence>
<feature type="compositionally biased region" description="Low complexity" evidence="12">
    <location>
        <begin position="1014"/>
        <end position="1047"/>
    </location>
</feature>
<comment type="catalytic activity">
    <reaction evidence="1">
        <text>ATP + protein L-histidine = ADP + protein N-phospho-L-histidine.</text>
        <dbReference type="EC" id="2.7.13.3"/>
    </reaction>
</comment>
<evidence type="ECO:0000256" key="12">
    <source>
        <dbReference type="SAM" id="MobiDB-lite"/>
    </source>
</evidence>
<feature type="compositionally biased region" description="Low complexity" evidence="12">
    <location>
        <begin position="1222"/>
        <end position="1234"/>
    </location>
</feature>
<feature type="compositionally biased region" description="Polar residues" evidence="12">
    <location>
        <begin position="944"/>
        <end position="954"/>
    </location>
</feature>
<feature type="compositionally biased region" description="Basic and acidic residues" evidence="12">
    <location>
        <begin position="812"/>
        <end position="821"/>
    </location>
</feature>
<evidence type="ECO:0000256" key="9">
    <source>
        <dbReference type="ARBA" id="ARBA00022840"/>
    </source>
</evidence>
<feature type="transmembrane region" description="Helical" evidence="13">
    <location>
        <begin position="366"/>
        <end position="387"/>
    </location>
</feature>
<dbReference type="Proteomes" id="UP000021053">
    <property type="component" value="Unassembled WGS sequence"/>
</dbReference>
<proteinExistence type="predicted"/>
<keyword evidence="7" id="KW-0547">Nucleotide-binding</keyword>
<name>A0A010ZPQ4_9ACTN</name>
<keyword evidence="13" id="KW-0472">Membrane</keyword>
<feature type="compositionally biased region" description="Basic and acidic residues" evidence="12">
    <location>
        <begin position="846"/>
        <end position="855"/>
    </location>
</feature>
<feature type="compositionally biased region" description="Pro residues" evidence="12">
    <location>
        <begin position="864"/>
        <end position="875"/>
    </location>
</feature>
<evidence type="ECO:0000256" key="7">
    <source>
        <dbReference type="ARBA" id="ARBA00022741"/>
    </source>
</evidence>
<dbReference type="InterPro" id="IPR003660">
    <property type="entry name" value="HAMP_dom"/>
</dbReference>
<comment type="subcellular location">
    <subcellularLocation>
        <location evidence="2">Membrane</location>
    </subcellularLocation>
</comment>
<gene>
    <name evidence="15" type="ORF">CryarDRAFT_0225</name>
</gene>
<feature type="region of interest" description="Disordered" evidence="12">
    <location>
        <begin position="1"/>
        <end position="46"/>
    </location>
</feature>
<evidence type="ECO:0000256" key="6">
    <source>
        <dbReference type="ARBA" id="ARBA00022692"/>
    </source>
</evidence>
<sequence>MPTSLKGLRPAATSEGPVRRVPNAGTPSEDRSNSGPEQPVNRPLTRSQRFLGNAPIRVKVVLITLVPLMAMFLFAGILTYIVTDEAQSAQQVQQLARLGSQASTLVNDLQLERSAAAYYVANPGEGKTHPPLRRFIEAGTTTDATLRQFLAEAGRLDADTKAPIQSELQSVTRGSTTLVNGRNNLLNQARNGGVTVNLAAQKYETLIGDLLKIGDRLAGAADDRDLSDQLAAVSVFSRYKESIGREQVLVLDVLVDQDKKFTNESFKEVTQAATEQETFNTEFGETATPTQRGARNDTVSQEGPYRSAASRIRKTSIGAEINTTQTQWVADSTQIDSVLRNVEEKLSADAVQAAANFRDDAIRKTIIVITVALAALVIALLVSLAVARSMVRPLVRLRSSALEVAYQSLPEVVRRLQDADQQTAAQASAETRARTLDIRSGDEIGQVAQAFNAVHLEAVRVASEQAQLRQSVSTMFVNLSRRSQLLVDRLIRLIDGLEQGERDPDRLSELFKLDHLATRMRRNDENLLVLAGADAGRRWTRPAPLVDVLRAATAEVEQYTRVKLGSIDDSVEISAAAVNDLVHLVAEILENATSFSSPRTDVVVDSRRVGDHVIIEIEDQGIGMSREQLAEFNERLAKPPVFDIAVSRMMGLFVVGRLASRHGVKVMLRDASGGGVLAIVTLPSGVLHGDQPVVPAPLPAAESDEHGDRPVERVTSERVDRTGEQPALPAANAHYAPTGNFGAPTPGQPPFGGAPQLPPTPFGGNQPSFGQPGQHQQPQHQQPEQPFAPAAEQNASDPWAQRSAPPFGGVRQDAEEQDNQREQYGPPSHGQPSARDLFGPVTPEPLPRRDERDDSGAQGFPFAPTTPTPAQPPFTAPGAVEEQPDPSWSEPTRPVPIIRDPAAAAATGTHSILGDLRPETAPNEAREPDLTWSTGGIPRPVADEQSSPNAATTQPGFPAPSPKPAGPTPGGPTPLPVRDPFASREAQVPQQQTRPIAPTGPLAPTSPAAPPAPAAQAAQAPAQKAPEAAPTSPSRAGGGSAADAMAALRREASSDRSNATGAQKIFRAGPSDPPNSDPTIEMPLPIFDAIESEWFRSRTTAAPRNGSSNNGSSWSPPRVPEAPGAARSTAPEEPEEKQAPETTRLPEAPVSPVVGGEVPFAQNATAAWSRPRPNGSNGSNGTNGSNADEPATPSGMERQEEPVSVGAARQPATAAWESPADAGWRAAQAVAEAAPSSTTKTGLPKRVPMAHFVPGRVETAAKKASRPTSHRSPEAVRGVLSSYRSGLEQGRQAGRPSPTGTTLAGSPETQEEM</sequence>
<feature type="compositionally biased region" description="Basic and acidic residues" evidence="12">
    <location>
        <begin position="703"/>
        <end position="723"/>
    </location>
</feature>
<dbReference type="Pfam" id="PF02518">
    <property type="entry name" value="HATPase_c"/>
    <property type="match status" value="1"/>
</dbReference>
<feature type="compositionally biased region" description="Polar residues" evidence="12">
    <location>
        <begin position="1298"/>
        <end position="1313"/>
    </location>
</feature>
<evidence type="ECO:0000256" key="2">
    <source>
        <dbReference type="ARBA" id="ARBA00004370"/>
    </source>
</evidence>
<dbReference type="InterPro" id="IPR003594">
    <property type="entry name" value="HATPase_dom"/>
</dbReference>
<dbReference type="Pfam" id="PF00672">
    <property type="entry name" value="HAMP"/>
    <property type="match status" value="1"/>
</dbReference>
<dbReference type="CDD" id="cd06225">
    <property type="entry name" value="HAMP"/>
    <property type="match status" value="1"/>
</dbReference>
<dbReference type="InterPro" id="IPR050980">
    <property type="entry name" value="2C_sensor_his_kinase"/>
</dbReference>
<dbReference type="PROSITE" id="PS50109">
    <property type="entry name" value="HIS_KIN"/>
    <property type="match status" value="1"/>
</dbReference>
<feature type="region of interest" description="Disordered" evidence="12">
    <location>
        <begin position="691"/>
        <end position="1085"/>
    </location>
</feature>
<feature type="compositionally biased region" description="Low complexity" evidence="12">
    <location>
        <begin position="997"/>
        <end position="1006"/>
    </location>
</feature>
<reference evidence="15 16" key="1">
    <citation type="submission" date="2013-07" db="EMBL/GenBank/DDBJ databases">
        <authorList>
            <consortium name="DOE Joint Genome Institute"/>
            <person name="Eisen J."/>
            <person name="Huntemann M."/>
            <person name="Han J."/>
            <person name="Chen A."/>
            <person name="Kyrpides N."/>
            <person name="Mavromatis K."/>
            <person name="Markowitz V."/>
            <person name="Palaniappan K."/>
            <person name="Ivanova N."/>
            <person name="Schaumberg A."/>
            <person name="Pati A."/>
            <person name="Liolios K."/>
            <person name="Nordberg H.P."/>
            <person name="Cantor M.N."/>
            <person name="Hua S.X."/>
            <person name="Woyke T."/>
        </authorList>
    </citation>
    <scope>NUCLEOTIDE SEQUENCE [LARGE SCALE GENOMIC DNA]</scope>
    <source>
        <strain evidence="15 16">DSM 44712</strain>
    </source>
</reference>
<dbReference type="SUPFAM" id="SSF55874">
    <property type="entry name" value="ATPase domain of HSP90 chaperone/DNA topoisomerase II/histidine kinase"/>
    <property type="match status" value="1"/>
</dbReference>
<dbReference type="EMBL" id="JFBT01000001">
    <property type="protein sequence ID" value="EXG79197.1"/>
    <property type="molecule type" value="Genomic_DNA"/>
</dbReference>
<dbReference type="PATRIC" id="fig|927661.3.peg.212"/>
<dbReference type="GO" id="GO:0004673">
    <property type="term" value="F:protein histidine kinase activity"/>
    <property type="evidence" value="ECO:0007669"/>
    <property type="project" value="UniProtKB-EC"/>
</dbReference>
<evidence type="ECO:0000256" key="3">
    <source>
        <dbReference type="ARBA" id="ARBA00012438"/>
    </source>
</evidence>
<feature type="domain" description="Histidine kinase" evidence="14">
    <location>
        <begin position="581"/>
        <end position="686"/>
    </location>
</feature>
<evidence type="ECO:0000256" key="4">
    <source>
        <dbReference type="ARBA" id="ARBA00022553"/>
    </source>
</evidence>
<dbReference type="Gene3D" id="3.30.565.10">
    <property type="entry name" value="Histidine kinase-like ATPase, C-terminal domain"/>
    <property type="match status" value="1"/>
</dbReference>
<keyword evidence="10 13" id="KW-1133">Transmembrane helix</keyword>
<feature type="compositionally biased region" description="Low complexity" evidence="12">
    <location>
        <begin position="766"/>
        <end position="793"/>
    </location>
</feature>
<dbReference type="GO" id="GO:0000160">
    <property type="term" value="P:phosphorelay signal transduction system"/>
    <property type="evidence" value="ECO:0007669"/>
    <property type="project" value="UniProtKB-KW"/>
</dbReference>
<dbReference type="SMART" id="SM00387">
    <property type="entry name" value="HATPase_c"/>
    <property type="match status" value="1"/>
</dbReference>
<dbReference type="InterPro" id="IPR013587">
    <property type="entry name" value="Nitrate/nitrite_sensing"/>
</dbReference>
<evidence type="ECO:0000313" key="16">
    <source>
        <dbReference type="Proteomes" id="UP000021053"/>
    </source>
</evidence>
<dbReference type="InterPro" id="IPR005467">
    <property type="entry name" value="His_kinase_dom"/>
</dbReference>
<dbReference type="PANTHER" id="PTHR44936:SF9">
    <property type="entry name" value="SENSOR PROTEIN CREC"/>
    <property type="match status" value="1"/>
</dbReference>
<dbReference type="PANTHER" id="PTHR44936">
    <property type="entry name" value="SENSOR PROTEIN CREC"/>
    <property type="match status" value="1"/>
</dbReference>
<feature type="region of interest" description="Disordered" evidence="12">
    <location>
        <begin position="1097"/>
        <end position="1313"/>
    </location>
</feature>
<evidence type="ECO:0000256" key="10">
    <source>
        <dbReference type="ARBA" id="ARBA00022989"/>
    </source>
</evidence>
<dbReference type="Pfam" id="PF08376">
    <property type="entry name" value="NIT"/>
    <property type="match status" value="1"/>
</dbReference>
<evidence type="ECO:0000256" key="8">
    <source>
        <dbReference type="ARBA" id="ARBA00022777"/>
    </source>
</evidence>
<keyword evidence="11" id="KW-0902">Two-component regulatory system</keyword>
<feature type="compositionally biased region" description="Low complexity" evidence="12">
    <location>
        <begin position="1174"/>
        <end position="1186"/>
    </location>
</feature>
<feature type="transmembrane region" description="Helical" evidence="13">
    <location>
        <begin position="60"/>
        <end position="82"/>
    </location>
</feature>
<dbReference type="EC" id="2.7.13.3" evidence="3"/>
<feature type="compositionally biased region" description="Polar residues" evidence="12">
    <location>
        <begin position="286"/>
        <end position="301"/>
    </location>
</feature>
<accession>A0A010ZPQ4</accession>
<evidence type="ECO:0000259" key="14">
    <source>
        <dbReference type="PROSITE" id="PS50109"/>
    </source>
</evidence>
<keyword evidence="6 13" id="KW-0812">Transmembrane</keyword>
<dbReference type="Gene3D" id="6.10.340.10">
    <property type="match status" value="1"/>
</dbReference>
<keyword evidence="5" id="KW-0808">Transferase</keyword>
<evidence type="ECO:0000256" key="13">
    <source>
        <dbReference type="SAM" id="Phobius"/>
    </source>
</evidence>
<dbReference type="HOGENOM" id="CLU_002554_0_1_11"/>
<feature type="region of interest" description="Disordered" evidence="12">
    <location>
        <begin position="286"/>
        <end position="308"/>
    </location>
</feature>
<keyword evidence="16" id="KW-1185">Reference proteome</keyword>
<evidence type="ECO:0000256" key="11">
    <source>
        <dbReference type="ARBA" id="ARBA00023012"/>
    </source>
</evidence>
<dbReference type="GO" id="GO:0005524">
    <property type="term" value="F:ATP binding"/>
    <property type="evidence" value="ECO:0007669"/>
    <property type="project" value="UniProtKB-KW"/>
</dbReference>
<comment type="caution">
    <text evidence="15">The sequence shown here is derived from an EMBL/GenBank/DDBJ whole genome shotgun (WGS) entry which is preliminary data.</text>
</comment>
<dbReference type="GO" id="GO:0016020">
    <property type="term" value="C:membrane"/>
    <property type="evidence" value="ECO:0007669"/>
    <property type="project" value="UniProtKB-SubCell"/>
</dbReference>
<evidence type="ECO:0000256" key="1">
    <source>
        <dbReference type="ARBA" id="ARBA00000085"/>
    </source>
</evidence>
<organism evidence="15 16">
    <name type="scientific">Cryptosporangium arvum DSM 44712</name>
    <dbReference type="NCBI Taxonomy" id="927661"/>
    <lineage>
        <taxon>Bacteria</taxon>
        <taxon>Bacillati</taxon>
        <taxon>Actinomycetota</taxon>
        <taxon>Actinomycetes</taxon>
        <taxon>Cryptosporangiales</taxon>
        <taxon>Cryptosporangiaceae</taxon>
        <taxon>Cryptosporangium</taxon>
    </lineage>
</organism>